<keyword evidence="5" id="KW-0597">Phosphoprotein</keyword>
<feature type="transmembrane region" description="Helical" evidence="13">
    <location>
        <begin position="242"/>
        <end position="261"/>
    </location>
</feature>
<evidence type="ECO:0000313" key="17">
    <source>
        <dbReference type="Proteomes" id="UP000240572"/>
    </source>
</evidence>
<dbReference type="InterPro" id="IPR021993">
    <property type="entry name" value="ATPase-cat-bd"/>
</dbReference>
<dbReference type="GO" id="GO:0043682">
    <property type="term" value="F:P-type divalent copper transporter activity"/>
    <property type="evidence" value="ECO:0007669"/>
    <property type="project" value="TreeGrafter"/>
</dbReference>
<dbReference type="GO" id="GO:0055070">
    <property type="term" value="P:copper ion homeostasis"/>
    <property type="evidence" value="ECO:0007669"/>
    <property type="project" value="TreeGrafter"/>
</dbReference>
<feature type="transmembrane region" description="Helical" evidence="13">
    <location>
        <begin position="423"/>
        <end position="441"/>
    </location>
</feature>
<dbReference type="SUPFAM" id="SSF81653">
    <property type="entry name" value="Calcium ATPase, transduction domain A"/>
    <property type="match status" value="1"/>
</dbReference>
<keyword evidence="9" id="KW-1278">Translocase</keyword>
<dbReference type="NCBIfam" id="TIGR01494">
    <property type="entry name" value="ATPase_P-type"/>
    <property type="match status" value="1"/>
</dbReference>
<dbReference type="RefSeq" id="WP_181358528.1">
    <property type="nucleotide sequence ID" value="NZ_PYGD01000008.1"/>
</dbReference>
<feature type="transmembrane region" description="Helical" evidence="13">
    <location>
        <begin position="447"/>
        <end position="471"/>
    </location>
</feature>
<keyword evidence="12 13" id="KW-0472">Membrane</keyword>
<organism evidence="16 17">
    <name type="scientific">Taibaiella chishuiensis</name>
    <dbReference type="NCBI Taxonomy" id="1434707"/>
    <lineage>
        <taxon>Bacteria</taxon>
        <taxon>Pseudomonadati</taxon>
        <taxon>Bacteroidota</taxon>
        <taxon>Chitinophagia</taxon>
        <taxon>Chitinophagales</taxon>
        <taxon>Chitinophagaceae</taxon>
        <taxon>Taibaiella</taxon>
    </lineage>
</organism>
<evidence type="ECO:0000256" key="6">
    <source>
        <dbReference type="ARBA" id="ARBA00022692"/>
    </source>
</evidence>
<dbReference type="EMBL" id="PYGD01000008">
    <property type="protein sequence ID" value="PSK90442.1"/>
    <property type="molecule type" value="Genomic_DNA"/>
</dbReference>
<evidence type="ECO:0000259" key="14">
    <source>
        <dbReference type="Pfam" id="PF00122"/>
    </source>
</evidence>
<keyword evidence="11" id="KW-0406">Ion transport</keyword>
<dbReference type="InterPro" id="IPR001757">
    <property type="entry name" value="P_typ_ATPase"/>
</dbReference>
<dbReference type="InterPro" id="IPR059000">
    <property type="entry name" value="ATPase_P-type_domA"/>
</dbReference>
<feature type="domain" description="P-type ATPase A" evidence="14">
    <location>
        <begin position="307"/>
        <end position="401"/>
    </location>
</feature>
<keyword evidence="10 13" id="KW-1133">Transmembrane helix</keyword>
<feature type="transmembrane region" description="Helical" evidence="13">
    <location>
        <begin position="212"/>
        <end position="230"/>
    </location>
</feature>
<evidence type="ECO:0000256" key="3">
    <source>
        <dbReference type="ARBA" id="ARBA00022448"/>
    </source>
</evidence>
<protein>
    <submittedName>
        <fullName evidence="16">Cu+-exporting ATPase</fullName>
    </submittedName>
</protein>
<dbReference type="InterPro" id="IPR018303">
    <property type="entry name" value="ATPase_P-typ_P_site"/>
</dbReference>
<comment type="similarity">
    <text evidence="2">Belongs to the cation transport ATPase (P-type) (TC 3.A.3) family. Type IB subfamily.</text>
</comment>
<dbReference type="Proteomes" id="UP000240572">
    <property type="component" value="Unassembled WGS sequence"/>
</dbReference>
<evidence type="ECO:0000256" key="12">
    <source>
        <dbReference type="ARBA" id="ARBA00023136"/>
    </source>
</evidence>
<dbReference type="Gene3D" id="3.30.70.100">
    <property type="match status" value="1"/>
</dbReference>
<dbReference type="Pfam" id="PF00702">
    <property type="entry name" value="Hydrolase"/>
    <property type="match status" value="1"/>
</dbReference>
<feature type="transmembrane region" description="Helical" evidence="13">
    <location>
        <begin position="737"/>
        <end position="758"/>
    </location>
</feature>
<dbReference type="GO" id="GO:0016887">
    <property type="term" value="F:ATP hydrolysis activity"/>
    <property type="evidence" value="ECO:0007669"/>
    <property type="project" value="InterPro"/>
</dbReference>
<dbReference type="SUPFAM" id="SSF56784">
    <property type="entry name" value="HAD-like"/>
    <property type="match status" value="1"/>
</dbReference>
<keyword evidence="8" id="KW-0460">Magnesium</keyword>
<keyword evidence="6 13" id="KW-0812">Transmembrane</keyword>
<feature type="transmembrane region" description="Helical" evidence="13">
    <location>
        <begin position="267"/>
        <end position="288"/>
    </location>
</feature>
<dbReference type="GO" id="GO:0005524">
    <property type="term" value="F:ATP binding"/>
    <property type="evidence" value="ECO:0007669"/>
    <property type="project" value="InterPro"/>
</dbReference>
<keyword evidence="3" id="KW-0813">Transport</keyword>
<evidence type="ECO:0000256" key="9">
    <source>
        <dbReference type="ARBA" id="ARBA00022967"/>
    </source>
</evidence>
<dbReference type="InterPro" id="IPR023299">
    <property type="entry name" value="ATPase_P-typ_cyto_dom_N"/>
</dbReference>
<dbReference type="InterPro" id="IPR006121">
    <property type="entry name" value="HMA_dom"/>
</dbReference>
<dbReference type="SUPFAM" id="SSF55008">
    <property type="entry name" value="HMA, heavy metal-associated domain"/>
    <property type="match status" value="1"/>
</dbReference>
<dbReference type="AlphaFoldDB" id="A0A2P8CZP7"/>
<dbReference type="PANTHER" id="PTHR43520:SF5">
    <property type="entry name" value="CATION-TRANSPORTING P-TYPE ATPASE-RELATED"/>
    <property type="match status" value="1"/>
</dbReference>
<dbReference type="PRINTS" id="PR00943">
    <property type="entry name" value="CUATPASE"/>
</dbReference>
<dbReference type="GO" id="GO:0005886">
    <property type="term" value="C:plasma membrane"/>
    <property type="evidence" value="ECO:0007669"/>
    <property type="project" value="UniProtKB-SubCell"/>
</dbReference>
<dbReference type="InterPro" id="IPR023214">
    <property type="entry name" value="HAD_sf"/>
</dbReference>
<dbReference type="Gene3D" id="3.40.1110.10">
    <property type="entry name" value="Calcium-transporting ATPase, cytoplasmic domain N"/>
    <property type="match status" value="1"/>
</dbReference>
<name>A0A2P8CZP7_9BACT</name>
<reference evidence="16 17" key="1">
    <citation type="submission" date="2018-03" db="EMBL/GenBank/DDBJ databases">
        <title>Genomic Encyclopedia of Type Strains, Phase III (KMG-III): the genomes of soil and plant-associated and newly described type strains.</title>
        <authorList>
            <person name="Whitman W."/>
        </authorList>
    </citation>
    <scope>NUCLEOTIDE SEQUENCE [LARGE SCALE GENOMIC DNA]</scope>
    <source>
        <strain evidence="16 17">CGMCC 1.12700</strain>
    </source>
</reference>
<keyword evidence="4" id="KW-1003">Cell membrane</keyword>
<dbReference type="InterPro" id="IPR036163">
    <property type="entry name" value="HMA_dom_sf"/>
</dbReference>
<dbReference type="PANTHER" id="PTHR43520">
    <property type="entry name" value="ATP7, ISOFORM B"/>
    <property type="match status" value="1"/>
</dbReference>
<feature type="transmembrane region" description="Helical" evidence="13">
    <location>
        <begin position="173"/>
        <end position="192"/>
    </location>
</feature>
<evidence type="ECO:0000256" key="8">
    <source>
        <dbReference type="ARBA" id="ARBA00022842"/>
    </source>
</evidence>
<evidence type="ECO:0000256" key="11">
    <source>
        <dbReference type="ARBA" id="ARBA00023065"/>
    </source>
</evidence>
<comment type="caution">
    <text evidence="16">The sequence shown here is derived from an EMBL/GenBank/DDBJ whole genome shotgun (WGS) entry which is preliminary data.</text>
</comment>
<dbReference type="Pfam" id="PF00122">
    <property type="entry name" value="E1-E2_ATPase"/>
    <property type="match status" value="1"/>
</dbReference>
<dbReference type="PROSITE" id="PS00154">
    <property type="entry name" value="ATPASE_E1_E2"/>
    <property type="match status" value="1"/>
</dbReference>
<comment type="subcellular location">
    <subcellularLocation>
        <location evidence="1">Cell membrane</location>
        <topology evidence="1">Multi-pass membrane protein</topology>
    </subcellularLocation>
</comment>
<evidence type="ECO:0000313" key="16">
    <source>
        <dbReference type="EMBL" id="PSK90442.1"/>
    </source>
</evidence>
<accession>A0A2P8CZP7</accession>
<sequence>MDTLTELTCFHCGDTCTDRTIILEDKHFCCGGCKSVYLLLNRNNLDHYYCLNTTPGSAMRAVQPEQFRFLEEPAIARRLITFSNKEQSQATFYLPGIHCSSCLWLLEHLGRIHEAILDSRVNFAAKELSVSFLHNSISLKEVAELLTAIGYEPYITTEEAEAKPATTYSARKAAYKLGITGFCFANIMLISFPEYLGLEAFAAPQLATFFRYVNLLLALPVVGYGAREFFTNAWYSFRQRYINIDAPIALAITVTFSRSVYEILSGTGAGYLDSMSGIVFFMLLGRTLQNRTYSTLRFNRDYQSYFPVAVTVLQGEQETVRSIKEIEADDRLLLHHQEVVPTDCILSKGQAEIDYSFITGEEAPEQVAIGGLIYAGGKVNGAGIEVIAVKAFSQNSFTRLWNNEIFSAGKSDRKSLSEHISRYFSLCVLLIATAAWCYWQYTDPAYAWNAFTAVLIVACPCALLLTTTFTYGHLIRHFSESGFFVKNARTLEQMAIADCIAFDKTGTITETRGGAAEAAYLDWTADEKNAILSLLSQSAHPLSKAICQTFPGFRKHAVKHYQELAGKGIEGIVEGRRIRAGSAQYVQAPGTATTDSNVWISVEGVIKAHFRFANNLRSGIQELLHRLRSYKMILLSGDNESSKARMQQLFPQGTALYYQCSPQQKLERIQALQNQGHKVLMVGDGLNDAGALQQSDAGIAVMQDSFTFSPACDAIIQAGQTRNLDRYLKMARQSRRLILGGFGYSLLFNLAGLFFAVSGELSPMIAAILMPASSFGIMMIAYTGVKIITRKKA</sequence>
<dbReference type="InterPro" id="IPR036412">
    <property type="entry name" value="HAD-like_sf"/>
</dbReference>
<evidence type="ECO:0000256" key="5">
    <source>
        <dbReference type="ARBA" id="ARBA00022553"/>
    </source>
</evidence>
<keyword evidence="7" id="KW-0479">Metal-binding</keyword>
<dbReference type="PRINTS" id="PR00119">
    <property type="entry name" value="CATATPASE"/>
</dbReference>
<evidence type="ECO:0000256" key="2">
    <source>
        <dbReference type="ARBA" id="ARBA00006024"/>
    </source>
</evidence>
<evidence type="ECO:0000259" key="15">
    <source>
        <dbReference type="Pfam" id="PF12156"/>
    </source>
</evidence>
<evidence type="ECO:0000256" key="4">
    <source>
        <dbReference type="ARBA" id="ARBA00022475"/>
    </source>
</evidence>
<dbReference type="Gene3D" id="3.40.50.1000">
    <property type="entry name" value="HAD superfamily/HAD-like"/>
    <property type="match status" value="1"/>
</dbReference>
<dbReference type="Pfam" id="PF12156">
    <property type="entry name" value="ATPase-cat_bd"/>
    <property type="match status" value="1"/>
</dbReference>
<keyword evidence="17" id="KW-1185">Reference proteome</keyword>
<evidence type="ECO:0000256" key="7">
    <source>
        <dbReference type="ARBA" id="ARBA00022723"/>
    </source>
</evidence>
<feature type="domain" description="Putative metal-binding" evidence="15">
    <location>
        <begin position="8"/>
        <end position="81"/>
    </location>
</feature>
<evidence type="ECO:0000256" key="10">
    <source>
        <dbReference type="ARBA" id="ARBA00022989"/>
    </source>
</evidence>
<dbReference type="Gene3D" id="2.70.150.10">
    <property type="entry name" value="Calcium-transporting ATPase, cytoplasmic transduction domain A"/>
    <property type="match status" value="1"/>
</dbReference>
<evidence type="ECO:0000256" key="1">
    <source>
        <dbReference type="ARBA" id="ARBA00004651"/>
    </source>
</evidence>
<proteinExistence type="inferred from homology"/>
<gene>
    <name evidence="16" type="ORF">B0I18_108173</name>
</gene>
<feature type="transmembrane region" description="Helical" evidence="13">
    <location>
        <begin position="764"/>
        <end position="785"/>
    </location>
</feature>
<dbReference type="CDD" id="cd00371">
    <property type="entry name" value="HMA"/>
    <property type="match status" value="1"/>
</dbReference>
<dbReference type="GO" id="GO:0005507">
    <property type="term" value="F:copper ion binding"/>
    <property type="evidence" value="ECO:0007669"/>
    <property type="project" value="TreeGrafter"/>
</dbReference>
<evidence type="ECO:0000256" key="13">
    <source>
        <dbReference type="SAM" id="Phobius"/>
    </source>
</evidence>
<dbReference type="InterPro" id="IPR008250">
    <property type="entry name" value="ATPase_P-typ_transduc_dom_A_sf"/>
</dbReference>